<dbReference type="RefSeq" id="WP_108783707.1">
    <property type="nucleotide sequence ID" value="NZ_OMKW01000004.1"/>
</dbReference>
<evidence type="ECO:0000313" key="2">
    <source>
        <dbReference type="EMBL" id="SPF31033.1"/>
    </source>
</evidence>
<feature type="transmembrane region" description="Helical" evidence="1">
    <location>
        <begin position="30"/>
        <end position="47"/>
    </location>
</feature>
<reference evidence="2 3" key="1">
    <citation type="submission" date="2018-03" db="EMBL/GenBank/DDBJ databases">
        <authorList>
            <person name="Keele B.F."/>
        </authorList>
    </citation>
    <scope>NUCLEOTIDE SEQUENCE [LARGE SCALE GENOMIC DNA]</scope>
    <source>
        <strain evidence="2 3">CeCT 8812</strain>
    </source>
</reference>
<evidence type="ECO:0000313" key="3">
    <source>
        <dbReference type="Proteomes" id="UP000244932"/>
    </source>
</evidence>
<protein>
    <submittedName>
        <fullName evidence="2">Uncharacterized protein</fullName>
    </submittedName>
</protein>
<name>A0A2R8AFL4_9RHOB</name>
<keyword evidence="1" id="KW-0472">Membrane</keyword>
<dbReference type="Proteomes" id="UP000244932">
    <property type="component" value="Unassembled WGS sequence"/>
</dbReference>
<accession>A0A2R8AFL4</accession>
<organism evidence="2 3">
    <name type="scientific">Pontivivens insulae</name>
    <dbReference type="NCBI Taxonomy" id="1639689"/>
    <lineage>
        <taxon>Bacteria</taxon>
        <taxon>Pseudomonadati</taxon>
        <taxon>Pseudomonadota</taxon>
        <taxon>Alphaproteobacteria</taxon>
        <taxon>Rhodobacterales</taxon>
        <taxon>Paracoccaceae</taxon>
        <taxon>Pontivivens</taxon>
    </lineage>
</organism>
<sequence length="76" mass="7641">MTPARKFAGLALIVLGPFWASAAAFMLGTSLPYVFGAACAGLGLAILVSRTGTLGNLVAAALAGILTYLVLEWSAA</sequence>
<proteinExistence type="predicted"/>
<keyword evidence="1" id="KW-0812">Transmembrane</keyword>
<dbReference type="EMBL" id="OMKW01000004">
    <property type="protein sequence ID" value="SPF31033.1"/>
    <property type="molecule type" value="Genomic_DNA"/>
</dbReference>
<gene>
    <name evidence="2" type="ORF">POI8812_03383</name>
</gene>
<feature type="transmembrane region" description="Helical" evidence="1">
    <location>
        <begin position="54"/>
        <end position="71"/>
    </location>
</feature>
<dbReference type="AlphaFoldDB" id="A0A2R8AFL4"/>
<keyword evidence="3" id="KW-1185">Reference proteome</keyword>
<keyword evidence="1" id="KW-1133">Transmembrane helix</keyword>
<evidence type="ECO:0000256" key="1">
    <source>
        <dbReference type="SAM" id="Phobius"/>
    </source>
</evidence>